<dbReference type="AlphaFoldDB" id="A0A6N7VFQ9"/>
<dbReference type="EMBL" id="VULQ01000004">
    <property type="protein sequence ID" value="MSS77721.1"/>
    <property type="molecule type" value="Genomic_DNA"/>
</dbReference>
<keyword evidence="3" id="KW-1185">Reference proteome</keyword>
<protein>
    <submittedName>
        <fullName evidence="2">AMMECR1 domain-containing protein</fullName>
    </submittedName>
</protein>
<proteinExistence type="predicted"/>
<evidence type="ECO:0000259" key="1">
    <source>
        <dbReference type="Pfam" id="PF01871"/>
    </source>
</evidence>
<dbReference type="RefSeq" id="WP_154540152.1">
    <property type="nucleotide sequence ID" value="NZ_JAXDSU010000065.1"/>
</dbReference>
<evidence type="ECO:0000313" key="2">
    <source>
        <dbReference type="EMBL" id="MSS77721.1"/>
    </source>
</evidence>
<evidence type="ECO:0000313" key="3">
    <source>
        <dbReference type="Proteomes" id="UP000441925"/>
    </source>
</evidence>
<dbReference type="Proteomes" id="UP000441925">
    <property type="component" value="Unassembled WGS sequence"/>
</dbReference>
<dbReference type="InterPro" id="IPR027485">
    <property type="entry name" value="AMMECR1_N"/>
</dbReference>
<reference evidence="2 3" key="1">
    <citation type="submission" date="2019-08" db="EMBL/GenBank/DDBJ databases">
        <title>In-depth cultivation of the pig gut microbiome towards novel bacterial diversity and tailored functional studies.</title>
        <authorList>
            <person name="Wylensek D."/>
            <person name="Hitch T.C.A."/>
            <person name="Clavel T."/>
        </authorList>
    </citation>
    <scope>NUCLEOTIDE SEQUENCE [LARGE SCALE GENOMIC DNA]</scope>
    <source>
        <strain evidence="2 3">WCA-380-WT-2B</strain>
    </source>
</reference>
<sequence>MDDYVKLSLNAIKNYLENKTYLREFNDYFKNMSNGIVVKIENGGRLKGISGSIFPSKENMGLDIVYESINAGFFDLSFNPITKNNIKNLDITIYEFYDVEKLPFIEDFNDYDGVMINFMDKNHYVFRKDFDSDLDMLKEAIKKANVDSWDNFSIDKFKVNIHK</sequence>
<dbReference type="InterPro" id="IPR002733">
    <property type="entry name" value="AMMECR1_domain"/>
</dbReference>
<feature type="domain" description="AMMECR1" evidence="1">
    <location>
        <begin position="5"/>
        <end position="160"/>
    </location>
</feature>
<accession>A0A6N7VFQ9</accession>
<gene>
    <name evidence="2" type="ORF">FYJ26_04735</name>
</gene>
<dbReference type="InterPro" id="IPR036071">
    <property type="entry name" value="AMMECR1_dom_sf"/>
</dbReference>
<comment type="caution">
    <text evidence="2">The sequence shown here is derived from an EMBL/GenBank/DDBJ whole genome shotgun (WGS) entry which is preliminary data.</text>
</comment>
<name>A0A6N7VFQ9_9FIRM</name>
<dbReference type="Gene3D" id="3.30.700.20">
    <property type="entry name" value="Hypothetical protein ph0010, domain 1"/>
    <property type="match status" value="1"/>
</dbReference>
<organism evidence="2 3">
    <name type="scientific">Anaerococcus porci</name>
    <dbReference type="NCBI Taxonomy" id="2652269"/>
    <lineage>
        <taxon>Bacteria</taxon>
        <taxon>Bacillati</taxon>
        <taxon>Bacillota</taxon>
        <taxon>Tissierellia</taxon>
        <taxon>Tissierellales</taxon>
        <taxon>Peptoniphilaceae</taxon>
        <taxon>Anaerococcus</taxon>
    </lineage>
</organism>
<dbReference type="SUPFAM" id="SSF143447">
    <property type="entry name" value="AMMECR1-like"/>
    <property type="match status" value="1"/>
</dbReference>
<dbReference type="Pfam" id="PF01871">
    <property type="entry name" value="AMMECR1"/>
    <property type="match status" value="1"/>
</dbReference>